<proteinExistence type="predicted"/>
<comment type="caution">
    <text evidence="2">The sequence shown here is derived from an EMBL/GenBank/DDBJ whole genome shotgun (WGS) entry which is preliminary data.</text>
</comment>
<dbReference type="AlphaFoldDB" id="A0A3E1KN80"/>
<gene>
    <name evidence="2" type="ORF">DZD52_06365</name>
</gene>
<evidence type="ECO:0000256" key="1">
    <source>
        <dbReference type="SAM" id="MobiDB-lite"/>
    </source>
</evidence>
<organism evidence="2 3">
    <name type="scientific">Xanthomonas nasturtii</name>
    <dbReference type="NCBI Taxonomy" id="1843581"/>
    <lineage>
        <taxon>Bacteria</taxon>
        <taxon>Pseudomonadati</taxon>
        <taxon>Pseudomonadota</taxon>
        <taxon>Gammaproteobacteria</taxon>
        <taxon>Lysobacterales</taxon>
        <taxon>Lysobacteraceae</taxon>
        <taxon>Xanthomonas</taxon>
    </lineage>
</organism>
<accession>A0A3E1KN80</accession>
<dbReference type="Proteomes" id="UP000259570">
    <property type="component" value="Unassembled WGS sequence"/>
</dbReference>
<protein>
    <submittedName>
        <fullName evidence="2">Uncharacterized protein</fullName>
    </submittedName>
</protein>
<evidence type="ECO:0000313" key="3">
    <source>
        <dbReference type="Proteomes" id="UP000259570"/>
    </source>
</evidence>
<reference evidence="2 3" key="1">
    <citation type="submission" date="2018-08" db="EMBL/GenBank/DDBJ databases">
        <title>Genome sequencing of X. nasturtii WHRI 8984.</title>
        <authorList>
            <person name="Studholme D.J."/>
            <person name="Mchugh J."/>
            <person name="Vicente J."/>
        </authorList>
    </citation>
    <scope>NUCLEOTIDE SEQUENCE [LARGE SCALE GENOMIC DNA]</scope>
    <source>
        <strain evidence="2 3">WHRI 8984</strain>
    </source>
</reference>
<evidence type="ECO:0000313" key="2">
    <source>
        <dbReference type="EMBL" id="RFF40615.1"/>
    </source>
</evidence>
<name>A0A3E1KN80_9XANT</name>
<dbReference type="EMBL" id="QUZM01000009">
    <property type="protein sequence ID" value="RFF40615.1"/>
    <property type="molecule type" value="Genomic_DNA"/>
</dbReference>
<sequence>MSLLNARGNAFGLAGGDNLARRPSSAHAGHLLPHEGGQCPGGRRSQAVLHSSAVASPSPVGRATVLINWRR</sequence>
<feature type="region of interest" description="Disordered" evidence="1">
    <location>
        <begin position="14"/>
        <end position="55"/>
    </location>
</feature>